<dbReference type="EC" id="6.3.4.15" evidence="5"/>
<feature type="domain" description="BPL/LPL catalytic" evidence="7">
    <location>
        <begin position="12"/>
        <end position="198"/>
    </location>
</feature>
<keyword evidence="2" id="KW-0547">Nucleotide-binding</keyword>
<keyword evidence="9" id="KW-1185">Reference proteome</keyword>
<keyword evidence="1 8" id="KW-0436">Ligase</keyword>
<dbReference type="KEGG" id="aagg:ETAA8_38250"/>
<proteinExistence type="predicted"/>
<dbReference type="InterPro" id="IPR003142">
    <property type="entry name" value="BPL_C"/>
</dbReference>
<organism evidence="8 9">
    <name type="scientific">Anatilimnocola aggregata</name>
    <dbReference type="NCBI Taxonomy" id="2528021"/>
    <lineage>
        <taxon>Bacteria</taxon>
        <taxon>Pseudomonadati</taxon>
        <taxon>Planctomycetota</taxon>
        <taxon>Planctomycetia</taxon>
        <taxon>Pirellulales</taxon>
        <taxon>Pirellulaceae</taxon>
        <taxon>Anatilimnocola</taxon>
    </lineage>
</organism>
<evidence type="ECO:0000256" key="5">
    <source>
        <dbReference type="ARBA" id="ARBA00024227"/>
    </source>
</evidence>
<dbReference type="InterPro" id="IPR004143">
    <property type="entry name" value="BPL_LPL_catalytic"/>
</dbReference>
<keyword evidence="3" id="KW-0067">ATP-binding</keyword>
<dbReference type="PROSITE" id="PS51733">
    <property type="entry name" value="BPL_LPL_CATALYTIC"/>
    <property type="match status" value="1"/>
</dbReference>
<dbReference type="Pfam" id="PF02237">
    <property type="entry name" value="BPL_C"/>
    <property type="match status" value="1"/>
</dbReference>
<dbReference type="Gene3D" id="2.30.30.100">
    <property type="match status" value="1"/>
</dbReference>
<sequence>MKRDRFDLPQLARSGLIERLEFHQSLASTNDRAAALAAEEWLACPALVLAQEQTAGRGRGSNRWWSVPGSLMFSLIISGSPGELGPAQWPGFSLVAGLAVCEALASHCLAADIAVKWPNDVYANERKICGILIESPAPARGRMIVGIGVNVNNSFADAPEELRDSATALCDVDGQPHDLTDVLRSILGSLDQRWQQLREQGFSSLRQEWRDRSLLTGRIVQLQAGAQRHTGRCLGIDDDGALLLQTERGRQSFHAGSIVSFE</sequence>
<dbReference type="Gene3D" id="3.30.930.10">
    <property type="entry name" value="Bira Bifunctional Protein, Domain 2"/>
    <property type="match status" value="1"/>
</dbReference>
<dbReference type="GO" id="GO:0005737">
    <property type="term" value="C:cytoplasm"/>
    <property type="evidence" value="ECO:0007669"/>
    <property type="project" value="TreeGrafter"/>
</dbReference>
<keyword evidence="4" id="KW-0092">Biotin</keyword>
<dbReference type="SUPFAM" id="SSF50037">
    <property type="entry name" value="C-terminal domain of transcriptional repressors"/>
    <property type="match status" value="1"/>
</dbReference>
<dbReference type="GO" id="GO:0005524">
    <property type="term" value="F:ATP binding"/>
    <property type="evidence" value="ECO:0007669"/>
    <property type="project" value="UniProtKB-KW"/>
</dbReference>
<evidence type="ECO:0000259" key="7">
    <source>
        <dbReference type="PROSITE" id="PS51733"/>
    </source>
</evidence>
<dbReference type="GO" id="GO:0004077">
    <property type="term" value="F:biotin--[biotin carboxyl-carrier protein] ligase activity"/>
    <property type="evidence" value="ECO:0007669"/>
    <property type="project" value="UniProtKB-EC"/>
</dbReference>
<evidence type="ECO:0000313" key="9">
    <source>
        <dbReference type="Proteomes" id="UP000315017"/>
    </source>
</evidence>
<gene>
    <name evidence="8" type="primary">birA_2</name>
    <name evidence="8" type="ORF">ETAA8_38250</name>
</gene>
<evidence type="ECO:0000256" key="6">
    <source>
        <dbReference type="ARBA" id="ARBA00047846"/>
    </source>
</evidence>
<dbReference type="SUPFAM" id="SSF55681">
    <property type="entry name" value="Class II aaRS and biotin synthetases"/>
    <property type="match status" value="1"/>
</dbReference>
<dbReference type="InterPro" id="IPR004408">
    <property type="entry name" value="Biotin_CoA_COase_ligase"/>
</dbReference>
<evidence type="ECO:0000256" key="3">
    <source>
        <dbReference type="ARBA" id="ARBA00022840"/>
    </source>
</evidence>
<accession>A0A517YEQ1</accession>
<dbReference type="EMBL" id="CP036274">
    <property type="protein sequence ID" value="QDU28720.1"/>
    <property type="molecule type" value="Genomic_DNA"/>
</dbReference>
<dbReference type="PANTHER" id="PTHR12835:SF5">
    <property type="entry name" value="BIOTIN--PROTEIN LIGASE"/>
    <property type="match status" value="1"/>
</dbReference>
<protein>
    <recommendedName>
        <fullName evidence="5">biotin--[biotin carboxyl-carrier protein] ligase</fullName>
        <ecNumber evidence="5">6.3.4.15</ecNumber>
    </recommendedName>
</protein>
<evidence type="ECO:0000256" key="4">
    <source>
        <dbReference type="ARBA" id="ARBA00023267"/>
    </source>
</evidence>
<comment type="catalytic activity">
    <reaction evidence="6">
        <text>biotin + L-lysyl-[protein] + ATP = N(6)-biotinyl-L-lysyl-[protein] + AMP + diphosphate + H(+)</text>
        <dbReference type="Rhea" id="RHEA:11756"/>
        <dbReference type="Rhea" id="RHEA-COMP:9752"/>
        <dbReference type="Rhea" id="RHEA-COMP:10505"/>
        <dbReference type="ChEBI" id="CHEBI:15378"/>
        <dbReference type="ChEBI" id="CHEBI:29969"/>
        <dbReference type="ChEBI" id="CHEBI:30616"/>
        <dbReference type="ChEBI" id="CHEBI:33019"/>
        <dbReference type="ChEBI" id="CHEBI:57586"/>
        <dbReference type="ChEBI" id="CHEBI:83144"/>
        <dbReference type="ChEBI" id="CHEBI:456215"/>
        <dbReference type="EC" id="6.3.4.15"/>
    </reaction>
</comment>
<dbReference type="CDD" id="cd16442">
    <property type="entry name" value="BPL"/>
    <property type="match status" value="1"/>
</dbReference>
<dbReference type="NCBIfam" id="TIGR00121">
    <property type="entry name" value="birA_ligase"/>
    <property type="match status" value="1"/>
</dbReference>
<dbReference type="Pfam" id="PF03099">
    <property type="entry name" value="BPL_LplA_LipB"/>
    <property type="match status" value="1"/>
</dbReference>
<evidence type="ECO:0000256" key="2">
    <source>
        <dbReference type="ARBA" id="ARBA00022741"/>
    </source>
</evidence>
<dbReference type="Proteomes" id="UP000315017">
    <property type="component" value="Chromosome"/>
</dbReference>
<dbReference type="AlphaFoldDB" id="A0A517YEQ1"/>
<dbReference type="PANTHER" id="PTHR12835">
    <property type="entry name" value="BIOTIN PROTEIN LIGASE"/>
    <property type="match status" value="1"/>
</dbReference>
<evidence type="ECO:0000256" key="1">
    <source>
        <dbReference type="ARBA" id="ARBA00022598"/>
    </source>
</evidence>
<dbReference type="InterPro" id="IPR008988">
    <property type="entry name" value="Transcriptional_repressor_C"/>
</dbReference>
<dbReference type="RefSeq" id="WP_202921069.1">
    <property type="nucleotide sequence ID" value="NZ_CP036274.1"/>
</dbReference>
<reference evidence="8 9" key="1">
    <citation type="submission" date="2019-02" db="EMBL/GenBank/DDBJ databases">
        <title>Deep-cultivation of Planctomycetes and their phenomic and genomic characterization uncovers novel biology.</title>
        <authorList>
            <person name="Wiegand S."/>
            <person name="Jogler M."/>
            <person name="Boedeker C."/>
            <person name="Pinto D."/>
            <person name="Vollmers J."/>
            <person name="Rivas-Marin E."/>
            <person name="Kohn T."/>
            <person name="Peeters S.H."/>
            <person name="Heuer A."/>
            <person name="Rast P."/>
            <person name="Oberbeckmann S."/>
            <person name="Bunk B."/>
            <person name="Jeske O."/>
            <person name="Meyerdierks A."/>
            <person name="Storesund J.E."/>
            <person name="Kallscheuer N."/>
            <person name="Luecker S."/>
            <person name="Lage O.M."/>
            <person name="Pohl T."/>
            <person name="Merkel B.J."/>
            <person name="Hornburger P."/>
            <person name="Mueller R.-W."/>
            <person name="Bruemmer F."/>
            <person name="Labrenz M."/>
            <person name="Spormann A.M."/>
            <person name="Op den Camp H."/>
            <person name="Overmann J."/>
            <person name="Amann R."/>
            <person name="Jetten M.S.M."/>
            <person name="Mascher T."/>
            <person name="Medema M.H."/>
            <person name="Devos D.P."/>
            <person name="Kaster A.-K."/>
            <person name="Ovreas L."/>
            <person name="Rohde M."/>
            <person name="Galperin M.Y."/>
            <person name="Jogler C."/>
        </authorList>
    </citation>
    <scope>NUCLEOTIDE SEQUENCE [LARGE SCALE GENOMIC DNA]</scope>
    <source>
        <strain evidence="8 9">ETA_A8</strain>
    </source>
</reference>
<name>A0A517YEQ1_9BACT</name>
<evidence type="ECO:0000313" key="8">
    <source>
        <dbReference type="EMBL" id="QDU28720.1"/>
    </source>
</evidence>
<dbReference type="InterPro" id="IPR045864">
    <property type="entry name" value="aa-tRNA-synth_II/BPL/LPL"/>
</dbReference>